<accession>A0A518KB33</accession>
<dbReference type="Proteomes" id="UP000316426">
    <property type="component" value="Chromosome"/>
</dbReference>
<dbReference type="FunFam" id="1.10.3730.10:FF:000001">
    <property type="entry name" value="Pyrroline-5-carboxylate reductase"/>
    <property type="match status" value="1"/>
</dbReference>
<evidence type="ECO:0000256" key="7">
    <source>
        <dbReference type="RuleBase" id="RU003903"/>
    </source>
</evidence>
<dbReference type="PIRSF" id="PIRSF000193">
    <property type="entry name" value="Pyrrol-5-carb_rd"/>
    <property type="match status" value="1"/>
</dbReference>
<evidence type="ECO:0000256" key="6">
    <source>
        <dbReference type="PIRSR" id="PIRSR000193-1"/>
    </source>
</evidence>
<dbReference type="HAMAP" id="MF_01925">
    <property type="entry name" value="P5C_reductase"/>
    <property type="match status" value="1"/>
</dbReference>
<keyword evidence="4" id="KW-0963">Cytoplasm</keyword>
<comment type="pathway">
    <text evidence="4 7">Amino-acid biosynthesis; L-proline biosynthesis; L-proline from L-glutamate 5-semialdehyde: step 1/1.</text>
</comment>
<evidence type="ECO:0000256" key="1">
    <source>
        <dbReference type="ARBA" id="ARBA00005525"/>
    </source>
</evidence>
<dbReference type="EMBL" id="CP036349">
    <property type="protein sequence ID" value="QDV75006.1"/>
    <property type="molecule type" value="Genomic_DNA"/>
</dbReference>
<evidence type="ECO:0000256" key="5">
    <source>
        <dbReference type="NCBIfam" id="TIGR00112"/>
    </source>
</evidence>
<dbReference type="GO" id="GO:0004735">
    <property type="term" value="F:pyrroline-5-carboxylate reductase activity"/>
    <property type="evidence" value="ECO:0007669"/>
    <property type="project" value="UniProtKB-UniRule"/>
</dbReference>
<dbReference type="SUPFAM" id="SSF48179">
    <property type="entry name" value="6-phosphogluconate dehydrogenase C-terminal domain-like"/>
    <property type="match status" value="1"/>
</dbReference>
<comment type="catalytic activity">
    <reaction evidence="4 7">
        <text>L-proline + NADP(+) = (S)-1-pyrroline-5-carboxylate + NADPH + 2 H(+)</text>
        <dbReference type="Rhea" id="RHEA:14109"/>
        <dbReference type="ChEBI" id="CHEBI:15378"/>
        <dbReference type="ChEBI" id="CHEBI:17388"/>
        <dbReference type="ChEBI" id="CHEBI:57783"/>
        <dbReference type="ChEBI" id="CHEBI:58349"/>
        <dbReference type="ChEBI" id="CHEBI:60039"/>
        <dbReference type="EC" id="1.5.1.2"/>
    </reaction>
</comment>
<dbReference type="UniPathway" id="UPA00098">
    <property type="reaction ID" value="UER00361"/>
</dbReference>
<dbReference type="NCBIfam" id="TIGR00112">
    <property type="entry name" value="proC"/>
    <property type="match status" value="1"/>
</dbReference>
<dbReference type="GO" id="GO:0055129">
    <property type="term" value="P:L-proline biosynthetic process"/>
    <property type="evidence" value="ECO:0007669"/>
    <property type="project" value="UniProtKB-UniRule"/>
</dbReference>
<dbReference type="PANTHER" id="PTHR11645">
    <property type="entry name" value="PYRROLINE-5-CARBOXYLATE REDUCTASE"/>
    <property type="match status" value="1"/>
</dbReference>
<comment type="catalytic activity">
    <reaction evidence="4">
        <text>L-proline + NAD(+) = (S)-1-pyrroline-5-carboxylate + NADH + 2 H(+)</text>
        <dbReference type="Rhea" id="RHEA:14105"/>
        <dbReference type="ChEBI" id="CHEBI:15378"/>
        <dbReference type="ChEBI" id="CHEBI:17388"/>
        <dbReference type="ChEBI" id="CHEBI:57540"/>
        <dbReference type="ChEBI" id="CHEBI:57945"/>
        <dbReference type="ChEBI" id="CHEBI:60039"/>
        <dbReference type="EC" id="1.5.1.2"/>
    </reaction>
</comment>
<dbReference type="InterPro" id="IPR029036">
    <property type="entry name" value="P5CR_dimer"/>
</dbReference>
<dbReference type="GO" id="GO:0005737">
    <property type="term" value="C:cytoplasm"/>
    <property type="evidence" value="ECO:0007669"/>
    <property type="project" value="UniProtKB-SubCell"/>
</dbReference>
<keyword evidence="3 4" id="KW-0560">Oxidoreductase</keyword>
<dbReference type="Pfam" id="PF14748">
    <property type="entry name" value="P5CR_dimer"/>
    <property type="match status" value="1"/>
</dbReference>
<evidence type="ECO:0000256" key="3">
    <source>
        <dbReference type="ARBA" id="ARBA00023002"/>
    </source>
</evidence>
<dbReference type="PANTHER" id="PTHR11645:SF0">
    <property type="entry name" value="PYRROLINE-5-CARBOXYLATE REDUCTASE 3"/>
    <property type="match status" value="1"/>
</dbReference>
<dbReference type="PROSITE" id="PS00521">
    <property type="entry name" value="P5CR"/>
    <property type="match status" value="1"/>
</dbReference>
<dbReference type="InterPro" id="IPR008927">
    <property type="entry name" value="6-PGluconate_DH-like_C_sf"/>
</dbReference>
<dbReference type="InterPro" id="IPR028939">
    <property type="entry name" value="P5C_Rdtase_cat_N"/>
</dbReference>
<dbReference type="Gene3D" id="1.10.3730.10">
    <property type="entry name" value="ProC C-terminal domain-like"/>
    <property type="match status" value="1"/>
</dbReference>
<dbReference type="KEGG" id="bmei:Spa11_32150"/>
<organism evidence="10 11">
    <name type="scientific">Botrimarina mediterranea</name>
    <dbReference type="NCBI Taxonomy" id="2528022"/>
    <lineage>
        <taxon>Bacteria</taxon>
        <taxon>Pseudomonadati</taxon>
        <taxon>Planctomycetota</taxon>
        <taxon>Planctomycetia</taxon>
        <taxon>Pirellulales</taxon>
        <taxon>Lacipirellulaceae</taxon>
        <taxon>Botrimarina</taxon>
    </lineage>
</organism>
<evidence type="ECO:0000259" key="8">
    <source>
        <dbReference type="Pfam" id="PF03807"/>
    </source>
</evidence>
<feature type="binding site" evidence="6">
    <location>
        <begin position="23"/>
        <end position="28"/>
    </location>
    <ligand>
        <name>NADP(+)</name>
        <dbReference type="ChEBI" id="CHEBI:58349"/>
    </ligand>
</feature>
<dbReference type="AlphaFoldDB" id="A0A518KB33"/>
<dbReference type="RefSeq" id="WP_231932974.1">
    <property type="nucleotide sequence ID" value="NZ_CP036349.1"/>
</dbReference>
<keyword evidence="2 4" id="KW-0521">NADP</keyword>
<dbReference type="InterPro" id="IPR000304">
    <property type="entry name" value="Pyrroline-COOH_reductase"/>
</dbReference>
<dbReference type="Gene3D" id="3.40.50.720">
    <property type="entry name" value="NAD(P)-binding Rossmann-like Domain"/>
    <property type="match status" value="1"/>
</dbReference>
<evidence type="ECO:0000313" key="11">
    <source>
        <dbReference type="Proteomes" id="UP000316426"/>
    </source>
</evidence>
<keyword evidence="4 7" id="KW-0641">Proline biosynthesis</keyword>
<proteinExistence type="inferred from homology"/>
<feature type="domain" description="Pyrroline-5-carboxylate reductase dimerisation" evidence="9">
    <location>
        <begin position="180"/>
        <end position="284"/>
    </location>
</feature>
<evidence type="ECO:0000256" key="2">
    <source>
        <dbReference type="ARBA" id="ARBA00022857"/>
    </source>
</evidence>
<evidence type="ECO:0000256" key="4">
    <source>
        <dbReference type="HAMAP-Rule" id="MF_01925"/>
    </source>
</evidence>
<dbReference type="InterPro" id="IPR053790">
    <property type="entry name" value="P5CR-like_CS"/>
</dbReference>
<keyword evidence="11" id="KW-1185">Reference proteome</keyword>
<reference evidence="10 11" key="1">
    <citation type="submission" date="2019-02" db="EMBL/GenBank/DDBJ databases">
        <title>Deep-cultivation of Planctomycetes and their phenomic and genomic characterization uncovers novel biology.</title>
        <authorList>
            <person name="Wiegand S."/>
            <person name="Jogler M."/>
            <person name="Boedeker C."/>
            <person name="Pinto D."/>
            <person name="Vollmers J."/>
            <person name="Rivas-Marin E."/>
            <person name="Kohn T."/>
            <person name="Peeters S.H."/>
            <person name="Heuer A."/>
            <person name="Rast P."/>
            <person name="Oberbeckmann S."/>
            <person name="Bunk B."/>
            <person name="Jeske O."/>
            <person name="Meyerdierks A."/>
            <person name="Storesund J.E."/>
            <person name="Kallscheuer N."/>
            <person name="Luecker S."/>
            <person name="Lage O.M."/>
            <person name="Pohl T."/>
            <person name="Merkel B.J."/>
            <person name="Hornburger P."/>
            <person name="Mueller R.-W."/>
            <person name="Bruemmer F."/>
            <person name="Labrenz M."/>
            <person name="Spormann A.M."/>
            <person name="Op den Camp H."/>
            <person name="Overmann J."/>
            <person name="Amann R."/>
            <person name="Jetten M.S.M."/>
            <person name="Mascher T."/>
            <person name="Medema M.H."/>
            <person name="Devos D.P."/>
            <person name="Kaster A.-K."/>
            <person name="Ovreas L."/>
            <person name="Rohde M."/>
            <person name="Galperin M.Y."/>
            <person name="Jogler C."/>
        </authorList>
    </citation>
    <scope>NUCLEOTIDE SEQUENCE [LARGE SCALE GENOMIC DNA]</scope>
    <source>
        <strain evidence="10 11">Spa11</strain>
    </source>
</reference>
<protein>
    <recommendedName>
        <fullName evidence="4 5">Pyrroline-5-carboxylate reductase</fullName>
        <shortName evidence="4">P5C reductase</shortName>
        <shortName evidence="4">P5CR</shortName>
        <ecNumber evidence="4 5">1.5.1.2</ecNumber>
    </recommendedName>
    <alternativeName>
        <fullName evidence="4">PCA reductase</fullName>
    </alternativeName>
</protein>
<dbReference type="SUPFAM" id="SSF51735">
    <property type="entry name" value="NAD(P)-binding Rossmann-fold domains"/>
    <property type="match status" value="1"/>
</dbReference>
<feature type="domain" description="Pyrroline-5-carboxylate reductase catalytic N-terminal" evidence="8">
    <location>
        <begin position="20"/>
        <end position="117"/>
    </location>
</feature>
<evidence type="ECO:0000313" key="10">
    <source>
        <dbReference type="EMBL" id="QDV75006.1"/>
    </source>
</evidence>
<gene>
    <name evidence="4 10" type="primary">proC</name>
    <name evidence="10" type="ORF">Spa11_32150</name>
</gene>
<dbReference type="InterPro" id="IPR036291">
    <property type="entry name" value="NAD(P)-bd_dom_sf"/>
</dbReference>
<name>A0A518KB33_9BACT</name>
<comment type="function">
    <text evidence="4">Catalyzes the reduction of 1-pyrroline-5-carboxylate (PCA) to L-proline.</text>
</comment>
<comment type="similarity">
    <text evidence="1 4 7">Belongs to the pyrroline-5-carboxylate reductase family.</text>
</comment>
<feature type="binding site" evidence="6">
    <location>
        <begin position="87"/>
        <end position="90"/>
    </location>
    <ligand>
        <name>NADP(+)</name>
        <dbReference type="ChEBI" id="CHEBI:58349"/>
    </ligand>
</feature>
<dbReference type="Pfam" id="PF03807">
    <property type="entry name" value="F420_oxidored"/>
    <property type="match status" value="1"/>
</dbReference>
<sequence>MDFKTPGASMASNGEIEGVVGFLGAGRMAQALAAGFVRGGLVSASNLIAYNPSPAAGEAFIDAVGPDGRLAASPSELAKAARIVFLAVKPQKAPEALASVAKDWRAGEQLLVSVAAGVTLAALAAPLPKGSAVVRVMPNTPSLIGKGASCYALGEHATAEHSADVGRLLSAVGFASETPEKLLDAVTGVSGSGPAYVYTMIEAMADGGVRAGLPRALAAELAARTVAGAAEMVITTGEHPAALRDAVASPGGTTIAGLAELERHGIRSALIEAVTTAARRSAELGQQQPGQGNK</sequence>
<evidence type="ECO:0000259" key="9">
    <source>
        <dbReference type="Pfam" id="PF14748"/>
    </source>
</evidence>
<keyword evidence="4 7" id="KW-0028">Amino-acid biosynthesis</keyword>
<comment type="subcellular location">
    <subcellularLocation>
        <location evidence="4">Cytoplasm</location>
    </subcellularLocation>
</comment>
<dbReference type="EC" id="1.5.1.2" evidence="4 5"/>